<evidence type="ECO:0000256" key="2">
    <source>
        <dbReference type="ARBA" id="ARBA00022598"/>
    </source>
</evidence>
<dbReference type="Proteomes" id="UP001318860">
    <property type="component" value="Unassembled WGS sequence"/>
</dbReference>
<dbReference type="InterPro" id="IPR004101">
    <property type="entry name" value="Mur_ligase_C"/>
</dbReference>
<evidence type="ECO:0000313" key="6">
    <source>
        <dbReference type="EMBL" id="KAK6149191.1"/>
    </source>
</evidence>
<evidence type="ECO:0000256" key="3">
    <source>
        <dbReference type="ARBA" id="ARBA00022741"/>
    </source>
</evidence>
<keyword evidence="3" id="KW-0547">Nucleotide-binding</keyword>
<gene>
    <name evidence="6" type="ORF">DH2020_016716</name>
</gene>
<evidence type="ECO:0000256" key="4">
    <source>
        <dbReference type="ARBA" id="ARBA00022840"/>
    </source>
</evidence>
<sequence length="272" mass="29689">MFINSPLIRNGLVLNAELRKLSVKSEESTQSPHPLHVDMEAKIAYFTVPKFGLVSQLALDKLNAVGTHNYYNAAVAALSVIGLDVGVDGVAISSIIDKLRAPPHRMQIVHKDTRGVTWVDDSKATNVEATYAGLMGLKEQKSVILLGGLAKVTLFPLNNSILRTQDNTHLKYHDVSHIEGSNGFEQLIEPLEYHRGVVTFGSSGMLIQDTLSSHGLSIPCLRAKDLKDAVKLAKNIATPGDAIVLSPACASFDEFKNFEHRGKFFQELAFSL</sequence>
<dbReference type="PANTHER" id="PTHR43692">
    <property type="entry name" value="UDP-N-ACETYLMURAMOYLALANINE--D-GLUTAMATE LIGASE"/>
    <property type="match status" value="1"/>
</dbReference>
<accession>A0ABR0WRG3</accession>
<keyword evidence="4" id="KW-0067">ATP-binding</keyword>
<dbReference type="EMBL" id="JABTTQ020000009">
    <property type="protein sequence ID" value="KAK6149191.1"/>
    <property type="molecule type" value="Genomic_DNA"/>
</dbReference>
<proteinExistence type="predicted"/>
<evidence type="ECO:0000256" key="1">
    <source>
        <dbReference type="ARBA" id="ARBA00022490"/>
    </source>
</evidence>
<evidence type="ECO:0000259" key="5">
    <source>
        <dbReference type="Pfam" id="PF02875"/>
    </source>
</evidence>
<dbReference type="Gene3D" id="3.90.190.20">
    <property type="entry name" value="Mur ligase, C-terminal domain"/>
    <property type="match status" value="1"/>
</dbReference>
<dbReference type="InterPro" id="IPR036615">
    <property type="entry name" value="Mur_ligase_C_dom_sf"/>
</dbReference>
<dbReference type="SUPFAM" id="SSF53244">
    <property type="entry name" value="MurD-like peptide ligases, peptide-binding domain"/>
    <property type="match status" value="1"/>
</dbReference>
<organism evidence="6 7">
    <name type="scientific">Rehmannia glutinosa</name>
    <name type="common">Chinese foxglove</name>
    <dbReference type="NCBI Taxonomy" id="99300"/>
    <lineage>
        <taxon>Eukaryota</taxon>
        <taxon>Viridiplantae</taxon>
        <taxon>Streptophyta</taxon>
        <taxon>Embryophyta</taxon>
        <taxon>Tracheophyta</taxon>
        <taxon>Spermatophyta</taxon>
        <taxon>Magnoliopsida</taxon>
        <taxon>eudicotyledons</taxon>
        <taxon>Gunneridae</taxon>
        <taxon>Pentapetalae</taxon>
        <taxon>asterids</taxon>
        <taxon>lamiids</taxon>
        <taxon>Lamiales</taxon>
        <taxon>Orobanchaceae</taxon>
        <taxon>Rehmannieae</taxon>
        <taxon>Rehmannia</taxon>
    </lineage>
</organism>
<feature type="domain" description="Mur ligase C-terminal" evidence="5">
    <location>
        <begin position="104"/>
        <end position="249"/>
    </location>
</feature>
<reference evidence="6 7" key="1">
    <citation type="journal article" date="2021" name="Comput. Struct. Biotechnol. J.">
        <title>De novo genome assembly of the potent medicinal plant Rehmannia glutinosa using nanopore technology.</title>
        <authorList>
            <person name="Ma L."/>
            <person name="Dong C."/>
            <person name="Song C."/>
            <person name="Wang X."/>
            <person name="Zheng X."/>
            <person name="Niu Y."/>
            <person name="Chen S."/>
            <person name="Feng W."/>
        </authorList>
    </citation>
    <scope>NUCLEOTIDE SEQUENCE [LARGE SCALE GENOMIC DNA]</scope>
    <source>
        <strain evidence="6">DH-2019</strain>
    </source>
</reference>
<keyword evidence="7" id="KW-1185">Reference proteome</keyword>
<comment type="caution">
    <text evidence="6">The sequence shown here is derived from an EMBL/GenBank/DDBJ whole genome shotgun (WGS) entry which is preliminary data.</text>
</comment>
<dbReference type="InterPro" id="IPR005762">
    <property type="entry name" value="MurD"/>
</dbReference>
<protein>
    <recommendedName>
        <fullName evidence="5">Mur ligase C-terminal domain-containing protein</fullName>
    </recommendedName>
</protein>
<dbReference type="Pfam" id="PF02875">
    <property type="entry name" value="Mur_ligase_C"/>
    <property type="match status" value="1"/>
</dbReference>
<name>A0ABR0WRG3_REHGL</name>
<keyword evidence="2" id="KW-0436">Ligase</keyword>
<evidence type="ECO:0000313" key="7">
    <source>
        <dbReference type="Proteomes" id="UP001318860"/>
    </source>
</evidence>
<keyword evidence="1" id="KW-0963">Cytoplasm</keyword>
<dbReference type="PANTHER" id="PTHR43692:SF1">
    <property type="entry name" value="UDP-N-ACETYLMURAMOYLALANINE--D-GLUTAMATE LIGASE"/>
    <property type="match status" value="1"/>
</dbReference>